<name>A0A1J5PMS0_9ZZZZ</name>
<dbReference type="AlphaFoldDB" id="A0A1J5PMS0"/>
<protein>
    <recommendedName>
        <fullName evidence="2">TauD/TfdA-like domain-containing protein</fullName>
    </recommendedName>
</protein>
<dbReference type="SUPFAM" id="SSF51197">
    <property type="entry name" value="Clavaminate synthase-like"/>
    <property type="match status" value="1"/>
</dbReference>
<keyword evidence="1" id="KW-0560">Oxidoreductase</keyword>
<dbReference type="Pfam" id="PF02668">
    <property type="entry name" value="TauD"/>
    <property type="match status" value="1"/>
</dbReference>
<gene>
    <name evidence="3" type="ORF">GALL_455260</name>
</gene>
<dbReference type="EMBL" id="MLJW01003108">
    <property type="protein sequence ID" value="OIQ72846.1"/>
    <property type="molecule type" value="Genomic_DNA"/>
</dbReference>
<dbReference type="Gene3D" id="3.60.130.10">
    <property type="entry name" value="Clavaminate synthase-like"/>
    <property type="match status" value="1"/>
</dbReference>
<accession>A0A1J5PMS0</accession>
<proteinExistence type="predicted"/>
<evidence type="ECO:0000259" key="2">
    <source>
        <dbReference type="Pfam" id="PF02668"/>
    </source>
</evidence>
<organism evidence="3">
    <name type="scientific">mine drainage metagenome</name>
    <dbReference type="NCBI Taxonomy" id="410659"/>
    <lineage>
        <taxon>unclassified sequences</taxon>
        <taxon>metagenomes</taxon>
        <taxon>ecological metagenomes</taxon>
    </lineage>
</organism>
<evidence type="ECO:0000313" key="3">
    <source>
        <dbReference type="EMBL" id="OIQ72846.1"/>
    </source>
</evidence>
<feature type="domain" description="TauD/TfdA-like" evidence="2">
    <location>
        <begin position="41"/>
        <end position="98"/>
    </location>
</feature>
<dbReference type="InterPro" id="IPR042098">
    <property type="entry name" value="TauD-like_sf"/>
</dbReference>
<reference evidence="3" key="1">
    <citation type="submission" date="2016-10" db="EMBL/GenBank/DDBJ databases">
        <title>Sequence of Gallionella enrichment culture.</title>
        <authorList>
            <person name="Poehlein A."/>
            <person name="Muehling M."/>
            <person name="Daniel R."/>
        </authorList>
    </citation>
    <scope>NUCLEOTIDE SEQUENCE</scope>
</reference>
<dbReference type="InterPro" id="IPR003819">
    <property type="entry name" value="TauD/TfdA-like"/>
</dbReference>
<comment type="caution">
    <text evidence="3">The sequence shown here is derived from an EMBL/GenBank/DDBJ whole genome shotgun (WGS) entry which is preliminary data.</text>
</comment>
<dbReference type="GO" id="GO:0016491">
    <property type="term" value="F:oxidoreductase activity"/>
    <property type="evidence" value="ECO:0007669"/>
    <property type="project" value="UniProtKB-KW"/>
</dbReference>
<sequence length="106" mass="12898">MATFPIRVPEEFYKGRDRIHSLLVDEDHNFRYRRDLILREELDARQSAALTELEMQMADPSAWRRIRLSEQQMMILDNKRYLHARTPIKDRARHLKRIRFNMECVA</sequence>
<evidence type="ECO:0000256" key="1">
    <source>
        <dbReference type="ARBA" id="ARBA00023002"/>
    </source>
</evidence>